<dbReference type="AlphaFoldDB" id="A0A024VBB6"/>
<dbReference type="EMBL" id="KI925054">
    <property type="protein sequence ID" value="ETW19862.1"/>
    <property type="molecule type" value="Genomic_DNA"/>
</dbReference>
<keyword evidence="1" id="KW-0472">Membrane</keyword>
<evidence type="ECO:0000313" key="3">
    <source>
        <dbReference type="Proteomes" id="UP000030690"/>
    </source>
</evidence>
<proteinExistence type="predicted"/>
<keyword evidence="1" id="KW-1133">Transmembrane helix</keyword>
<gene>
    <name evidence="2" type="ORF">PFFVO_01218</name>
</gene>
<evidence type="ECO:0000256" key="1">
    <source>
        <dbReference type="SAM" id="Phobius"/>
    </source>
</evidence>
<keyword evidence="1" id="KW-0812">Transmembrane</keyword>
<evidence type="ECO:0000313" key="2">
    <source>
        <dbReference type="EMBL" id="ETW19862.1"/>
    </source>
</evidence>
<organism evidence="2 3">
    <name type="scientific">Plasmodium falciparum Vietnam Oak-Knoll</name>
    <name type="common">FVO</name>
    <dbReference type="NCBI Taxonomy" id="1036723"/>
    <lineage>
        <taxon>Eukaryota</taxon>
        <taxon>Sar</taxon>
        <taxon>Alveolata</taxon>
        <taxon>Apicomplexa</taxon>
        <taxon>Aconoidasida</taxon>
        <taxon>Haemosporida</taxon>
        <taxon>Plasmodiidae</taxon>
        <taxon>Plasmodium</taxon>
        <taxon>Plasmodium (Laverania)</taxon>
    </lineage>
</organism>
<protein>
    <submittedName>
        <fullName evidence="2">Uncharacterized protein</fullName>
    </submittedName>
</protein>
<accession>A0A024VBB6</accession>
<feature type="transmembrane region" description="Helical" evidence="1">
    <location>
        <begin position="21"/>
        <end position="40"/>
    </location>
</feature>
<sequence length="42" mass="5008">MRNTTPISNIFFIIEYTYVSINTNIFLYTFFFTISLNIIFSS</sequence>
<reference evidence="2 3" key="1">
    <citation type="submission" date="2013-02" db="EMBL/GenBank/DDBJ databases">
        <title>The Genome Annotation of Plasmodium falciparum Vietnam Oak-Knoll (FVO).</title>
        <authorList>
            <consortium name="The Broad Institute Genome Sequencing Platform"/>
            <consortium name="The Broad Institute Genome Sequencing Center for Infectious Disease"/>
            <person name="Neafsey D."/>
            <person name="Hoffman S."/>
            <person name="Volkman S."/>
            <person name="Rosenthal P."/>
            <person name="Walker B."/>
            <person name="Young S.K."/>
            <person name="Zeng Q."/>
            <person name="Gargeya S."/>
            <person name="Fitzgerald M."/>
            <person name="Haas B."/>
            <person name="Abouelleil A."/>
            <person name="Allen A.W."/>
            <person name="Alvarado L."/>
            <person name="Arachchi H.M."/>
            <person name="Berlin A.M."/>
            <person name="Chapman S.B."/>
            <person name="Gainer-Dewar J."/>
            <person name="Goldberg J."/>
            <person name="Griggs A."/>
            <person name="Gujja S."/>
            <person name="Hansen M."/>
            <person name="Howarth C."/>
            <person name="Imamovic A."/>
            <person name="Ireland A."/>
            <person name="Larimer J."/>
            <person name="McCowan C."/>
            <person name="Murphy C."/>
            <person name="Pearson M."/>
            <person name="Poon T.W."/>
            <person name="Priest M."/>
            <person name="Roberts A."/>
            <person name="Saif S."/>
            <person name="Shea T."/>
            <person name="Sisk P."/>
            <person name="Sykes S."/>
            <person name="Wortman J."/>
            <person name="Nusbaum C."/>
            <person name="Birren B."/>
        </authorList>
    </citation>
    <scope>NUCLEOTIDE SEQUENCE [LARGE SCALE GENOMIC DNA]</scope>
    <source>
        <strain evidence="3">Vietnam Oak-Knoll (FVO)</strain>
    </source>
</reference>
<name>A0A024VBB6_PLAFA</name>
<reference evidence="2 3" key="2">
    <citation type="submission" date="2013-02" db="EMBL/GenBank/DDBJ databases">
        <title>The Genome Sequence of Plasmodium falciparum Vietnam Oak-Knoll (FVO).</title>
        <authorList>
            <consortium name="The Broad Institute Genome Sequencing Platform"/>
            <consortium name="The Broad Institute Genome Sequencing Center for Infectious Disease"/>
            <person name="Neafsey D."/>
            <person name="Cheeseman I."/>
            <person name="Volkman S."/>
            <person name="Adams J."/>
            <person name="Walker B."/>
            <person name="Young S.K."/>
            <person name="Zeng Q."/>
            <person name="Gargeya S."/>
            <person name="Fitzgerald M."/>
            <person name="Haas B."/>
            <person name="Abouelleil A."/>
            <person name="Alvarado L."/>
            <person name="Arachchi H.M."/>
            <person name="Berlin A.M."/>
            <person name="Chapman S.B."/>
            <person name="Dewar J."/>
            <person name="Goldberg J."/>
            <person name="Griggs A."/>
            <person name="Gujja S."/>
            <person name="Hansen M."/>
            <person name="Howarth C."/>
            <person name="Imamovic A."/>
            <person name="Larimer J."/>
            <person name="McCowan C."/>
            <person name="Murphy C."/>
            <person name="Neiman D."/>
            <person name="Pearson M."/>
            <person name="Priest M."/>
            <person name="Roberts A."/>
            <person name="Saif S."/>
            <person name="Shea T."/>
            <person name="Sisk P."/>
            <person name="Sykes S."/>
            <person name="Wortman J."/>
            <person name="Nusbaum C."/>
            <person name="Birren B."/>
        </authorList>
    </citation>
    <scope>NUCLEOTIDE SEQUENCE [LARGE SCALE GENOMIC DNA]</scope>
    <source>
        <strain evidence="3">Vietnam Oak-Knoll (FVO)</strain>
    </source>
</reference>
<dbReference type="Proteomes" id="UP000030690">
    <property type="component" value="Unassembled WGS sequence"/>
</dbReference>